<name>A0A9D1LEE2_9FIRM</name>
<organism evidence="1 2">
    <name type="scientific">Candidatus Fimenecus excrementigallinarum</name>
    <dbReference type="NCBI Taxonomy" id="2840816"/>
    <lineage>
        <taxon>Bacteria</taxon>
        <taxon>Bacillati</taxon>
        <taxon>Bacillota</taxon>
        <taxon>Clostridia</taxon>
        <taxon>Candidatus Fimenecus</taxon>
    </lineage>
</organism>
<dbReference type="Pfam" id="PF06898">
    <property type="entry name" value="YqfD"/>
    <property type="match status" value="1"/>
</dbReference>
<dbReference type="InterPro" id="IPR010690">
    <property type="entry name" value="YqfD"/>
</dbReference>
<reference evidence="1" key="2">
    <citation type="journal article" date="2021" name="PeerJ">
        <title>Extensive microbial diversity within the chicken gut microbiome revealed by metagenomics and culture.</title>
        <authorList>
            <person name="Gilroy R."/>
            <person name="Ravi A."/>
            <person name="Getino M."/>
            <person name="Pursley I."/>
            <person name="Horton D.L."/>
            <person name="Alikhan N.F."/>
            <person name="Baker D."/>
            <person name="Gharbi K."/>
            <person name="Hall N."/>
            <person name="Watson M."/>
            <person name="Adriaenssens E.M."/>
            <person name="Foster-Nyarko E."/>
            <person name="Jarju S."/>
            <person name="Secka A."/>
            <person name="Antonio M."/>
            <person name="Oren A."/>
            <person name="Chaudhuri R.R."/>
            <person name="La Ragione R."/>
            <person name="Hildebrand F."/>
            <person name="Pallen M.J."/>
        </authorList>
    </citation>
    <scope>NUCLEOTIDE SEQUENCE</scope>
    <source>
        <strain evidence="1">ChiGjej1B1-19959</strain>
    </source>
</reference>
<dbReference type="EMBL" id="DVMW01000024">
    <property type="protein sequence ID" value="HIU35622.1"/>
    <property type="molecule type" value="Genomic_DNA"/>
</dbReference>
<gene>
    <name evidence="1" type="ORF">IAC53_03325</name>
</gene>
<reference evidence="1" key="1">
    <citation type="submission" date="2020-10" db="EMBL/GenBank/DDBJ databases">
        <authorList>
            <person name="Gilroy R."/>
        </authorList>
    </citation>
    <scope>NUCLEOTIDE SEQUENCE</scope>
    <source>
        <strain evidence="1">ChiGjej1B1-19959</strain>
    </source>
</reference>
<dbReference type="AlphaFoldDB" id="A0A9D1LEE2"/>
<comment type="caution">
    <text evidence="1">The sequence shown here is derived from an EMBL/GenBank/DDBJ whole genome shotgun (WGS) entry which is preliminary data.</text>
</comment>
<evidence type="ECO:0000313" key="2">
    <source>
        <dbReference type="Proteomes" id="UP000824071"/>
    </source>
</evidence>
<protein>
    <submittedName>
        <fullName evidence="1">Sporulation protein YqfD</fullName>
    </submittedName>
</protein>
<sequence length="392" mass="42582">MFIVVLVRWLLGYVSFAGEGGFPERFLNLCVQARIPLWDLRRSKTRLEGCTSVRGYLRIRPVARRSGVRVRLKSRRGLPFWLKAHRSRAGLAAGLAAAVLVIACLSTRVWTIGVTGNVQIPQEAILEAAEELGVRVGARRSALDAPALAEALLDRLPALSWAAVNLDACRAVIEVREGTPAPEIVDTQTPRNIIAAEDGVLTKVEVFSGTAGEGIAPGSAVAKGDLLIAGVTEHADGTQTLCAARGNAYAELARTLDFSFPDTPFLRLGAAAVRYRLFFFGLNVPLGPSPGENAFTVERYLANGEVTLPVGLWRERAEAYSVPYTPQDRATRARYVASQYAAAYAALWAEGVLLESDAAFRLEQETPEIRGTVRYEKEIGCAQQIFVEKISD</sequence>
<dbReference type="Proteomes" id="UP000824071">
    <property type="component" value="Unassembled WGS sequence"/>
</dbReference>
<evidence type="ECO:0000313" key="1">
    <source>
        <dbReference type="EMBL" id="HIU35622.1"/>
    </source>
</evidence>
<proteinExistence type="predicted"/>
<accession>A0A9D1LEE2</accession>